<evidence type="ECO:0000313" key="1">
    <source>
        <dbReference type="EMBL" id="KAF8560673.1"/>
    </source>
</evidence>
<gene>
    <name evidence="1" type="ORF">P879_06933</name>
</gene>
<sequence>MQKGCMVENYVAGSHTIPHSVSAALANCRSTSAAQRGVVLGMVRVRIVRLTKNVPSHIFLNSGLDSTPELSTDLLRVSKLQFFRGPKTLQAFNDVNEVLSDATPDVNCSPSPTARMSISIASSNNAGGEMLQQFVRVKLQQTLWIADGEQTAPQPWPTDGPSNTDVPEGRIALRVSLIYPHRNGIILNLLYREVQRFPEVHSYGLADQPAQCVWWKRFRNIHIKTTSPIMFAVFRSMLELNLRTCSPPVLKDIRLLGGVQRPTTKRFVESRQLSHTTRLKQLNMFSLRHFRLQSVIIAYTVHLEPAHPYIRLPQPTDEVSRRRKSINFVRERSKPYRGSNPFPWRPSTYWNVQLVQIVMAASTESAKLPVDRSHNEMQSTIDHLPDQLHYRVKRKR</sequence>
<name>A0A8T0CYD3_9TREM</name>
<dbReference type="AlphaFoldDB" id="A0A8T0CYD3"/>
<dbReference type="EMBL" id="JTDF01022314">
    <property type="protein sequence ID" value="KAF8560673.1"/>
    <property type="molecule type" value="Genomic_DNA"/>
</dbReference>
<evidence type="ECO:0000313" key="2">
    <source>
        <dbReference type="Proteomes" id="UP000699462"/>
    </source>
</evidence>
<organism evidence="1 2">
    <name type="scientific">Paragonimus westermani</name>
    <dbReference type="NCBI Taxonomy" id="34504"/>
    <lineage>
        <taxon>Eukaryota</taxon>
        <taxon>Metazoa</taxon>
        <taxon>Spiralia</taxon>
        <taxon>Lophotrochozoa</taxon>
        <taxon>Platyhelminthes</taxon>
        <taxon>Trematoda</taxon>
        <taxon>Digenea</taxon>
        <taxon>Plagiorchiida</taxon>
        <taxon>Troglotremata</taxon>
        <taxon>Troglotrematidae</taxon>
        <taxon>Paragonimus</taxon>
    </lineage>
</organism>
<accession>A0A8T0CYD3</accession>
<protein>
    <submittedName>
        <fullName evidence="1">Uncharacterized protein</fullName>
    </submittedName>
</protein>
<reference evidence="1 2" key="1">
    <citation type="submission" date="2019-07" db="EMBL/GenBank/DDBJ databases">
        <title>Annotation for the trematode Paragonimus westermani.</title>
        <authorList>
            <person name="Choi Y.-J."/>
        </authorList>
    </citation>
    <scope>NUCLEOTIDE SEQUENCE [LARGE SCALE GENOMIC DNA]</scope>
    <source>
        <strain evidence="1">180907_Pwestermani</strain>
    </source>
</reference>
<dbReference type="Proteomes" id="UP000699462">
    <property type="component" value="Unassembled WGS sequence"/>
</dbReference>
<comment type="caution">
    <text evidence="1">The sequence shown here is derived from an EMBL/GenBank/DDBJ whole genome shotgun (WGS) entry which is preliminary data.</text>
</comment>
<keyword evidence="2" id="KW-1185">Reference proteome</keyword>
<proteinExistence type="predicted"/>